<gene>
    <name evidence="3" type="ordered locus">Psta_2242</name>
</gene>
<keyword evidence="4" id="KW-1185">Reference proteome</keyword>
<dbReference type="Pfam" id="PF24390">
    <property type="entry name" value="PRTase-CE"/>
    <property type="match status" value="1"/>
</dbReference>
<dbReference type="AlphaFoldDB" id="D2R2S3"/>
<sequence length="486" mass="53955">MMLPREVRPLLEKLEPIVKCWSVTVQFERVVDWILQFDPTDYELASRVVQHLNVLGPEEIRSGLSIAYTRLQRKAVDRDAKITTENTLFAAIGDVGKSGAMVAYEFRIVNELPEGNFSDENWEVNLRSGKVVNVVLIDDVIGTGESASREANKVIEEATALGIKNVFVLSICGFSDGVSKVESTTAAHTFSAYTYTNLDTASVLDATLYDGLDHASRQKYLDRLKYYNRCCTRSDLGFGNVGALLAFRHNTPNVSLPIIWGTGNGWKPLFPRVGRIPGIERFYSGFAAAQKTQKELAPQKPNRNRADLEVCLLVEGKTDELLIDQVIRHLDLAKKLGVKSVATISIGSASASERLFSLLVQSDRLYILLIDDEPKGDRPKKIRDIANGVYIINLSPTTLKLLSAQKIIELFPDSFFKDAISNTTLNNIHPTDSELLLAIERQLKLDGTLRSASGMSYLVEFCLDESTAEALASEIMRLIDSYLGRS</sequence>
<evidence type="ECO:0000313" key="3">
    <source>
        <dbReference type="EMBL" id="ADB16913.1"/>
    </source>
</evidence>
<feature type="domain" description="OLD-like TOPRIM" evidence="2">
    <location>
        <begin position="310"/>
        <end position="475"/>
    </location>
</feature>
<reference evidence="3 4" key="1">
    <citation type="journal article" date="2009" name="Stand. Genomic Sci.">
        <title>Complete genome sequence of Pirellula staleyi type strain (ATCC 27377).</title>
        <authorList>
            <person name="Clum A."/>
            <person name="Tindall B.J."/>
            <person name="Sikorski J."/>
            <person name="Ivanova N."/>
            <person name="Mavrommatis K."/>
            <person name="Lucas S."/>
            <person name="Glavina del Rio T."/>
            <person name="Nolan M."/>
            <person name="Chen F."/>
            <person name="Tice H."/>
            <person name="Pitluck S."/>
            <person name="Cheng J.F."/>
            <person name="Chertkov O."/>
            <person name="Brettin T."/>
            <person name="Han C."/>
            <person name="Detter J.C."/>
            <person name="Kuske C."/>
            <person name="Bruce D."/>
            <person name="Goodwin L."/>
            <person name="Ovchinikova G."/>
            <person name="Pati A."/>
            <person name="Mikhailova N."/>
            <person name="Chen A."/>
            <person name="Palaniappan K."/>
            <person name="Land M."/>
            <person name="Hauser L."/>
            <person name="Chang Y.J."/>
            <person name="Jeffries C.D."/>
            <person name="Chain P."/>
            <person name="Rohde M."/>
            <person name="Goker M."/>
            <person name="Bristow J."/>
            <person name="Eisen J.A."/>
            <person name="Markowitz V."/>
            <person name="Hugenholtz P."/>
            <person name="Kyrpides N.C."/>
            <person name="Klenk H.P."/>
            <person name="Lapidus A."/>
        </authorList>
    </citation>
    <scope>NUCLEOTIDE SEQUENCE [LARGE SCALE GENOMIC DNA]</scope>
    <source>
        <strain evidence="4">ATCC 27377 / DSM 6068 / ICPB 4128</strain>
    </source>
</reference>
<accession>D2R2S3</accession>
<evidence type="ECO:0008006" key="5">
    <source>
        <dbReference type="Google" id="ProtNLM"/>
    </source>
</evidence>
<evidence type="ECO:0000259" key="2">
    <source>
        <dbReference type="Pfam" id="PF24395"/>
    </source>
</evidence>
<proteinExistence type="predicted"/>
<organism evidence="3 4">
    <name type="scientific">Pirellula staleyi (strain ATCC 27377 / DSM 6068 / ICPB 4128)</name>
    <name type="common">Pirella staleyi</name>
    <dbReference type="NCBI Taxonomy" id="530564"/>
    <lineage>
        <taxon>Bacteria</taxon>
        <taxon>Pseudomonadati</taxon>
        <taxon>Planctomycetota</taxon>
        <taxon>Planctomycetia</taxon>
        <taxon>Pirellulales</taxon>
        <taxon>Pirellulaceae</taxon>
        <taxon>Pirellula</taxon>
    </lineage>
</organism>
<dbReference type="eggNOG" id="COG1672">
    <property type="taxonomic scope" value="Bacteria"/>
</dbReference>
<protein>
    <recommendedName>
        <fullName evidence="5">Phosphoribosyltransferase</fullName>
    </recommendedName>
</protein>
<dbReference type="CDD" id="cd06223">
    <property type="entry name" value="PRTases_typeI"/>
    <property type="match status" value="1"/>
</dbReference>
<dbReference type="OrthoDB" id="2084254at2"/>
<dbReference type="EMBL" id="CP001848">
    <property type="protein sequence ID" value="ADB16913.1"/>
    <property type="molecule type" value="Genomic_DNA"/>
</dbReference>
<dbReference type="InterPro" id="IPR057056">
    <property type="entry name" value="OLD-like_TOPRIM_dom"/>
</dbReference>
<dbReference type="Pfam" id="PF24395">
    <property type="entry name" value="OLD-like_TOPRIM_1"/>
    <property type="match status" value="1"/>
</dbReference>
<evidence type="ECO:0000259" key="1">
    <source>
        <dbReference type="Pfam" id="PF24390"/>
    </source>
</evidence>
<dbReference type="KEGG" id="psl:Psta_2242"/>
<feature type="domain" description="PRTase-CE" evidence="1">
    <location>
        <begin position="31"/>
        <end position="272"/>
    </location>
</feature>
<dbReference type="Proteomes" id="UP000001887">
    <property type="component" value="Chromosome"/>
</dbReference>
<evidence type="ECO:0000313" key="4">
    <source>
        <dbReference type="Proteomes" id="UP000001887"/>
    </source>
</evidence>
<dbReference type="InterPro" id="IPR056920">
    <property type="entry name" value="PRTase-CE"/>
</dbReference>
<dbReference type="InterPro" id="IPR000836">
    <property type="entry name" value="PRTase_dom"/>
</dbReference>
<name>D2R2S3_PIRSD</name>
<dbReference type="HOGENOM" id="CLU_591384_0_0_0"/>